<comment type="caution">
    <text evidence="3">The sequence shown here is derived from an EMBL/GenBank/DDBJ whole genome shotgun (WGS) entry which is preliminary data.</text>
</comment>
<dbReference type="AlphaFoldDB" id="A0A397PK41"/>
<dbReference type="Proteomes" id="UP000266273">
    <property type="component" value="Unassembled WGS sequence"/>
</dbReference>
<dbReference type="GO" id="GO:0032259">
    <property type="term" value="P:methylation"/>
    <property type="evidence" value="ECO:0007669"/>
    <property type="project" value="UniProtKB-KW"/>
</dbReference>
<accession>A0A397PK41</accession>
<keyword evidence="4" id="KW-1185">Reference proteome</keyword>
<organism evidence="3 4">
    <name type="scientific">Dichotomicrobium thermohalophilum</name>
    <dbReference type="NCBI Taxonomy" id="933063"/>
    <lineage>
        <taxon>Bacteria</taxon>
        <taxon>Pseudomonadati</taxon>
        <taxon>Pseudomonadota</taxon>
        <taxon>Alphaproteobacteria</taxon>
        <taxon>Hyphomicrobiales</taxon>
        <taxon>Hyphomicrobiaceae</taxon>
        <taxon>Dichotomicrobium</taxon>
    </lineage>
</organism>
<dbReference type="InterPro" id="IPR050447">
    <property type="entry name" value="Erg6_SMT_methyltransf"/>
</dbReference>
<keyword evidence="3" id="KW-0489">Methyltransferase</keyword>
<dbReference type="InterPro" id="IPR013216">
    <property type="entry name" value="Methyltransf_11"/>
</dbReference>
<feature type="domain" description="Methyltransferase type 11" evidence="2">
    <location>
        <begin position="69"/>
        <end position="166"/>
    </location>
</feature>
<evidence type="ECO:0000256" key="1">
    <source>
        <dbReference type="ARBA" id="ARBA00022679"/>
    </source>
</evidence>
<keyword evidence="1 3" id="KW-0808">Transferase</keyword>
<dbReference type="SUPFAM" id="SSF53335">
    <property type="entry name" value="S-adenosyl-L-methionine-dependent methyltransferases"/>
    <property type="match status" value="1"/>
</dbReference>
<dbReference type="RefSeq" id="WP_119062005.1">
    <property type="nucleotide sequence ID" value="NZ_QXDF01000002.1"/>
</dbReference>
<gene>
    <name evidence="3" type="ORF">BXY53_2196</name>
</gene>
<dbReference type="PANTHER" id="PTHR44068">
    <property type="entry name" value="ZGC:194242"/>
    <property type="match status" value="1"/>
</dbReference>
<evidence type="ECO:0000313" key="3">
    <source>
        <dbReference type="EMBL" id="RIA47635.1"/>
    </source>
</evidence>
<sequence length="272" mass="29234">MTGSETNAEASAAYYDDANVAEFYRLFWGGSDIHIGRYDSGDESIADASAAMTRYLIGLAGLDEGDKVLDIACGYGGTLRMLAHMGCKPNGIDISSVCVDEARRANAEQGLADRIDAVVGDFHDIPVEADSWDAVICQDSLIHSTDRPRVFSEVFRVLRPGGIFAFSDIMTAEGADLELVNQAFERLGVKGGATPRDYKDMAVAAGFQVTHAEERPADIRTHYDKLAEQLAGSDTGLAAETAKKIAASIGRWQKALHGGHITWACFIARKPG</sequence>
<dbReference type="EMBL" id="QXDF01000002">
    <property type="protein sequence ID" value="RIA47635.1"/>
    <property type="molecule type" value="Genomic_DNA"/>
</dbReference>
<dbReference type="Gene3D" id="3.40.50.150">
    <property type="entry name" value="Vaccinia Virus protein VP39"/>
    <property type="match status" value="1"/>
</dbReference>
<dbReference type="Pfam" id="PF08241">
    <property type="entry name" value="Methyltransf_11"/>
    <property type="match status" value="1"/>
</dbReference>
<dbReference type="InterPro" id="IPR029063">
    <property type="entry name" value="SAM-dependent_MTases_sf"/>
</dbReference>
<reference evidence="3 4" key="1">
    <citation type="submission" date="2018-08" db="EMBL/GenBank/DDBJ databases">
        <title>Genomic Encyclopedia of Archaeal and Bacterial Type Strains, Phase II (KMG-II): from individual species to whole genera.</title>
        <authorList>
            <person name="Goeker M."/>
        </authorList>
    </citation>
    <scope>NUCLEOTIDE SEQUENCE [LARGE SCALE GENOMIC DNA]</scope>
    <source>
        <strain evidence="3 4">DSM 5002</strain>
    </source>
</reference>
<proteinExistence type="predicted"/>
<dbReference type="GO" id="GO:0008168">
    <property type="term" value="F:methyltransferase activity"/>
    <property type="evidence" value="ECO:0007669"/>
    <property type="project" value="UniProtKB-KW"/>
</dbReference>
<name>A0A397PK41_9HYPH</name>
<dbReference type="PANTHER" id="PTHR44068:SF11">
    <property type="entry name" value="GERANYL DIPHOSPHATE 2-C-METHYLTRANSFERASE"/>
    <property type="match status" value="1"/>
</dbReference>
<protein>
    <submittedName>
        <fullName evidence="3">Sarcosine/dimethylglycine N-methyltransferase</fullName>
    </submittedName>
</protein>
<dbReference type="OrthoDB" id="5642573at2"/>
<dbReference type="CDD" id="cd02440">
    <property type="entry name" value="AdoMet_MTases"/>
    <property type="match status" value="1"/>
</dbReference>
<evidence type="ECO:0000313" key="4">
    <source>
        <dbReference type="Proteomes" id="UP000266273"/>
    </source>
</evidence>
<evidence type="ECO:0000259" key="2">
    <source>
        <dbReference type="Pfam" id="PF08241"/>
    </source>
</evidence>